<gene>
    <name evidence="2" type="ORF">GCM10007938_42620</name>
</gene>
<dbReference type="Proteomes" id="UP001157138">
    <property type="component" value="Unassembled WGS sequence"/>
</dbReference>
<protein>
    <submittedName>
        <fullName evidence="2">Uncharacterized protein</fullName>
    </submittedName>
</protein>
<dbReference type="EMBL" id="BSPW01000123">
    <property type="protein sequence ID" value="GLT20477.1"/>
    <property type="molecule type" value="Genomic_DNA"/>
</dbReference>
<organism evidence="2 3">
    <name type="scientific">Vibrio zhanjiangensis</name>
    <dbReference type="NCBI Taxonomy" id="1046128"/>
    <lineage>
        <taxon>Bacteria</taxon>
        <taxon>Pseudomonadati</taxon>
        <taxon>Pseudomonadota</taxon>
        <taxon>Gammaproteobacteria</taxon>
        <taxon>Vibrionales</taxon>
        <taxon>Vibrionaceae</taxon>
        <taxon>Vibrio</taxon>
    </lineage>
</organism>
<comment type="caution">
    <text evidence="2">The sequence shown here is derived from an EMBL/GenBank/DDBJ whole genome shotgun (WGS) entry which is preliminary data.</text>
</comment>
<keyword evidence="3" id="KW-1185">Reference proteome</keyword>
<name>A0ABQ6F5E6_9VIBR</name>
<feature type="transmembrane region" description="Helical" evidence="1">
    <location>
        <begin position="123"/>
        <end position="142"/>
    </location>
</feature>
<evidence type="ECO:0000313" key="3">
    <source>
        <dbReference type="Proteomes" id="UP001157138"/>
    </source>
</evidence>
<evidence type="ECO:0000313" key="2">
    <source>
        <dbReference type="EMBL" id="GLT20477.1"/>
    </source>
</evidence>
<feature type="transmembrane region" description="Helical" evidence="1">
    <location>
        <begin position="25"/>
        <end position="49"/>
    </location>
</feature>
<evidence type="ECO:0000256" key="1">
    <source>
        <dbReference type="SAM" id="Phobius"/>
    </source>
</evidence>
<sequence>MKHATRTLLSLVTPSRIVSWCRFTFHLLTTYTAIGCFWVAMLGLAGGFVPFATIKVVGMAAQSAALGGAPEGYINIYGCEDGSTIPRHTVKTSPICPGSKVKAIPIVDSAQYTIDNVYSLLQAYYLLGLILAIGYHTFIPPIRQRLNLQP</sequence>
<keyword evidence="1" id="KW-1133">Transmembrane helix</keyword>
<proteinExistence type="predicted"/>
<keyword evidence="1" id="KW-0812">Transmembrane</keyword>
<keyword evidence="1" id="KW-0472">Membrane</keyword>
<reference evidence="3" key="1">
    <citation type="journal article" date="2019" name="Int. J. Syst. Evol. Microbiol.">
        <title>The Global Catalogue of Microorganisms (GCM) 10K type strain sequencing project: providing services to taxonomists for standard genome sequencing and annotation.</title>
        <authorList>
            <consortium name="The Broad Institute Genomics Platform"/>
            <consortium name="The Broad Institute Genome Sequencing Center for Infectious Disease"/>
            <person name="Wu L."/>
            <person name="Ma J."/>
        </authorList>
    </citation>
    <scope>NUCLEOTIDE SEQUENCE [LARGE SCALE GENOMIC DNA]</scope>
    <source>
        <strain evidence="3">NBRC 108723</strain>
    </source>
</reference>
<accession>A0ABQ6F5E6</accession>